<keyword evidence="1" id="KW-1133">Transmembrane helix</keyword>
<comment type="caution">
    <text evidence="2">The sequence shown here is derived from an EMBL/GenBank/DDBJ whole genome shotgun (WGS) entry which is preliminary data.</text>
</comment>
<evidence type="ECO:0000313" key="3">
    <source>
        <dbReference type="Proteomes" id="UP000180194"/>
    </source>
</evidence>
<protein>
    <submittedName>
        <fullName evidence="2">Uncharacterized protein</fullName>
    </submittedName>
</protein>
<evidence type="ECO:0000313" key="2">
    <source>
        <dbReference type="EMBL" id="OHX49704.1"/>
    </source>
</evidence>
<keyword evidence="1" id="KW-0472">Membrane</keyword>
<feature type="transmembrane region" description="Helical" evidence="1">
    <location>
        <begin position="20"/>
        <end position="41"/>
    </location>
</feature>
<keyword evidence="3" id="KW-1185">Reference proteome</keyword>
<sequence>MLVVPSTFRTILPKGQKTPFRKACLVLAGGQGASAFFLYVLRRKKFHSFHYKGIGSEGKLERLF</sequence>
<accession>A0ABX3CXP3</accession>
<organism evidence="2 3">
    <name type="scientific">Cytobacillus oceanisediminis</name>
    <dbReference type="NCBI Taxonomy" id="665099"/>
    <lineage>
        <taxon>Bacteria</taxon>
        <taxon>Bacillati</taxon>
        <taxon>Bacillota</taxon>
        <taxon>Bacilli</taxon>
        <taxon>Bacillales</taxon>
        <taxon>Bacillaceae</taxon>
        <taxon>Cytobacillus</taxon>
    </lineage>
</organism>
<dbReference type="Proteomes" id="UP000180194">
    <property type="component" value="Unassembled WGS sequence"/>
</dbReference>
<dbReference type="EMBL" id="MBRJ01000010">
    <property type="protein sequence ID" value="OHX49704.1"/>
    <property type="molecule type" value="Genomic_DNA"/>
</dbReference>
<evidence type="ECO:0000256" key="1">
    <source>
        <dbReference type="SAM" id="Phobius"/>
    </source>
</evidence>
<keyword evidence="1" id="KW-0812">Transmembrane</keyword>
<gene>
    <name evidence="2" type="ORF">BBV17_12000</name>
</gene>
<proteinExistence type="predicted"/>
<reference evidence="2 3" key="1">
    <citation type="submission" date="2016-07" db="EMBL/GenBank/DDBJ databases">
        <title>Bacillus oceanisediminis whole genome.</title>
        <authorList>
            <person name="Pal Y."/>
            <person name="Verma A."/>
            <person name="Mual P."/>
            <person name="Srinivasan K."/>
        </authorList>
    </citation>
    <scope>NUCLEOTIDE SEQUENCE [LARGE SCALE GENOMIC DNA]</scope>
    <source>
        <strain evidence="2 3">Bhandara28</strain>
    </source>
</reference>
<name>A0ABX3CXP3_9BACI</name>